<dbReference type="PANTHER" id="PTHR40031:SF1">
    <property type="entry name" value="MEMBRANE-BOUND METAL-DEPENDENT HYDROLASE"/>
    <property type="match status" value="1"/>
</dbReference>
<dbReference type="PANTHER" id="PTHR40031">
    <property type="entry name" value="HYPOTHETICAL MEMBRANE SPANNING PROTEIN"/>
    <property type="match status" value="1"/>
</dbReference>
<sequence length="353" mass="38528">MDSLTQAALGAGISGAMLGRFHGRKALLAGALLATLPDLDVLIDYGDPVSGMINHRGFSHSLFVLTGVAALLTAALRRWRPAQEYGAGRLLLALWLVLITHPLLDAFTSYGTQLWWPLRPTPTSWSSIFIIDPFYTLPLLAAVIAASIAGPGRRPRRALAWALGLSTAYLALSLAAKGSVEGRVDKMLAQDGIQAEAMFSSPEPFNILLWRVVARTAGDHYIEVISSLLDHDPPERIELPLNSALADALPQSLQLAGLRWFTGDWLRYDDIDGQLVATDLRMGLGTGYYSFRFLLARRTGPGGTWLAVKPAYWPSDRGGPALMDTIRRVWRQSPPLPLAQWEEKMVLKAPPGS</sequence>
<keyword evidence="1" id="KW-1133">Transmembrane helix</keyword>
<feature type="transmembrane region" description="Helical" evidence="1">
    <location>
        <begin position="57"/>
        <end position="75"/>
    </location>
</feature>
<evidence type="ECO:0000313" key="2">
    <source>
        <dbReference type="EMBL" id="SHI32725.1"/>
    </source>
</evidence>
<dbReference type="InterPro" id="IPR053170">
    <property type="entry name" value="Transcription_regulator"/>
</dbReference>
<keyword evidence="1" id="KW-0472">Membrane</keyword>
<evidence type="ECO:0000256" key="1">
    <source>
        <dbReference type="SAM" id="Phobius"/>
    </source>
</evidence>
<reference evidence="2 3" key="1">
    <citation type="submission" date="2016-11" db="EMBL/GenBank/DDBJ databases">
        <authorList>
            <person name="Jaros S."/>
            <person name="Januszkiewicz K."/>
            <person name="Wedrychowicz H."/>
        </authorList>
    </citation>
    <scope>NUCLEOTIDE SEQUENCE [LARGE SCALE GENOMIC DNA]</scope>
    <source>
        <strain evidence="2 3">CGMCC 1.10190</strain>
    </source>
</reference>
<gene>
    <name evidence="2" type="ORF">SAMN04488135_12149</name>
</gene>
<dbReference type="InterPro" id="IPR007404">
    <property type="entry name" value="YdjM-like"/>
</dbReference>
<dbReference type="STRING" id="658167.SAMN04488135_12149"/>
<proteinExistence type="predicted"/>
<keyword evidence="1" id="KW-0812">Transmembrane</keyword>
<dbReference type="RefSeq" id="WP_073109505.1">
    <property type="nucleotide sequence ID" value="NZ_FQXE01000021.1"/>
</dbReference>
<dbReference type="EMBL" id="FQXE01000021">
    <property type="protein sequence ID" value="SHI32725.1"/>
    <property type="molecule type" value="Genomic_DNA"/>
</dbReference>
<accession>A0A1M6A8C7</accession>
<feature type="transmembrane region" description="Helical" evidence="1">
    <location>
        <begin position="124"/>
        <end position="146"/>
    </location>
</feature>
<evidence type="ECO:0000313" key="3">
    <source>
        <dbReference type="Proteomes" id="UP000184226"/>
    </source>
</evidence>
<feature type="transmembrane region" description="Helical" evidence="1">
    <location>
        <begin position="87"/>
        <end position="104"/>
    </location>
</feature>
<dbReference type="Proteomes" id="UP000184226">
    <property type="component" value="Unassembled WGS sequence"/>
</dbReference>
<feature type="transmembrane region" description="Helical" evidence="1">
    <location>
        <begin position="158"/>
        <end position="176"/>
    </location>
</feature>
<dbReference type="Pfam" id="PF04307">
    <property type="entry name" value="YdjM"/>
    <property type="match status" value="1"/>
</dbReference>
<organism evidence="2 3">
    <name type="scientific">Pollutimonas bauzanensis</name>
    <dbReference type="NCBI Taxonomy" id="658167"/>
    <lineage>
        <taxon>Bacteria</taxon>
        <taxon>Pseudomonadati</taxon>
        <taxon>Pseudomonadota</taxon>
        <taxon>Betaproteobacteria</taxon>
        <taxon>Burkholderiales</taxon>
        <taxon>Alcaligenaceae</taxon>
        <taxon>Pollutimonas</taxon>
    </lineage>
</organism>
<keyword evidence="3" id="KW-1185">Reference proteome</keyword>
<protein>
    <submittedName>
        <fullName evidence="2">Inner membrane protein</fullName>
    </submittedName>
</protein>
<dbReference type="OrthoDB" id="9781927at2"/>
<name>A0A1M6A8C7_9BURK</name>
<dbReference type="AlphaFoldDB" id="A0A1M6A8C7"/>